<keyword evidence="7 8" id="KW-0472">Membrane</keyword>
<dbReference type="EMBL" id="CAJNYU010000183">
    <property type="protein sequence ID" value="CAF3337392.1"/>
    <property type="molecule type" value="Genomic_DNA"/>
</dbReference>
<protein>
    <recommendedName>
        <fullName evidence="9">Wax synthase domain-containing protein</fullName>
    </recommendedName>
</protein>
<organism evidence="10 11">
    <name type="scientific">Rotaria socialis</name>
    <dbReference type="NCBI Taxonomy" id="392032"/>
    <lineage>
        <taxon>Eukaryota</taxon>
        <taxon>Metazoa</taxon>
        <taxon>Spiralia</taxon>
        <taxon>Gnathifera</taxon>
        <taxon>Rotifera</taxon>
        <taxon>Eurotatoria</taxon>
        <taxon>Bdelloidea</taxon>
        <taxon>Philodinida</taxon>
        <taxon>Philodinidae</taxon>
        <taxon>Rotaria</taxon>
    </lineage>
</organism>
<comment type="similarity">
    <text evidence="3">Belongs to the wax synthase family.</text>
</comment>
<evidence type="ECO:0000256" key="8">
    <source>
        <dbReference type="SAM" id="Phobius"/>
    </source>
</evidence>
<feature type="transmembrane region" description="Helical" evidence="8">
    <location>
        <begin position="6"/>
        <end position="22"/>
    </location>
</feature>
<dbReference type="InterPro" id="IPR044851">
    <property type="entry name" value="Wax_synthase"/>
</dbReference>
<dbReference type="GO" id="GO:0008374">
    <property type="term" value="F:O-acyltransferase activity"/>
    <property type="evidence" value="ECO:0007669"/>
    <property type="project" value="InterPro"/>
</dbReference>
<evidence type="ECO:0000256" key="2">
    <source>
        <dbReference type="ARBA" id="ARBA00005179"/>
    </source>
</evidence>
<keyword evidence="6 8" id="KW-1133">Transmembrane helix</keyword>
<dbReference type="InterPro" id="IPR032805">
    <property type="entry name" value="Wax_synthase_dom"/>
</dbReference>
<comment type="subcellular location">
    <subcellularLocation>
        <location evidence="1">Membrane</location>
        <topology evidence="1">Multi-pass membrane protein</topology>
    </subcellularLocation>
</comment>
<evidence type="ECO:0000256" key="3">
    <source>
        <dbReference type="ARBA" id="ARBA00007282"/>
    </source>
</evidence>
<comment type="caution">
    <text evidence="10">The sequence shown here is derived from an EMBL/GenBank/DDBJ whole genome shotgun (WGS) entry which is preliminary data.</text>
</comment>
<dbReference type="Pfam" id="PF13813">
    <property type="entry name" value="MBOAT_2"/>
    <property type="match status" value="1"/>
</dbReference>
<evidence type="ECO:0000256" key="7">
    <source>
        <dbReference type="ARBA" id="ARBA00023136"/>
    </source>
</evidence>
<dbReference type="PANTHER" id="PTHR31595:SF57">
    <property type="entry name" value="OS04G0481900 PROTEIN"/>
    <property type="match status" value="1"/>
</dbReference>
<feature type="transmembrane region" description="Helical" evidence="8">
    <location>
        <begin position="53"/>
        <end position="73"/>
    </location>
</feature>
<keyword evidence="4" id="KW-0808">Transferase</keyword>
<feature type="transmembrane region" description="Helical" evidence="8">
    <location>
        <begin position="221"/>
        <end position="242"/>
    </location>
</feature>
<dbReference type="Proteomes" id="UP000663869">
    <property type="component" value="Unassembled WGS sequence"/>
</dbReference>
<evidence type="ECO:0000256" key="1">
    <source>
        <dbReference type="ARBA" id="ARBA00004141"/>
    </source>
</evidence>
<evidence type="ECO:0000256" key="4">
    <source>
        <dbReference type="ARBA" id="ARBA00022679"/>
    </source>
</evidence>
<feature type="transmembrane region" description="Helical" evidence="8">
    <location>
        <begin position="275"/>
        <end position="297"/>
    </location>
</feature>
<sequence length="328" mass="38428">MASFLFFLFSWFLCILACYFVLRSISIKLVRFIFAFFSCTLLTYFTTQNVPQFHAASIFIVSLCWLMSMHLIAMTTFSRKPLLTFQSFSLKILWIFFPILPKKPAENRDSLIYCIMLMFIKIFINHWIYRWSIQCDMGLTLSKIFMLYLSIMTISYIFDAQMIIVRIATQDKYTLESYTDSPILSLSLGEFWGQRYNRIVHKVLREAIFEPIRSELSSSNIAGFMTFIVSGLLHVHVCIAVFQNTSSAFPTFMFFIIHGIGCCLEKIMKIKFPKFIRWIITHIFILITSPLMFQPFIEKGSPFLMLNPPLFIDVEWTPKLPVPNFCPQ</sequence>
<dbReference type="AlphaFoldDB" id="A0A817V2Y8"/>
<proteinExistence type="inferred from homology"/>
<evidence type="ECO:0000259" key="9">
    <source>
        <dbReference type="Pfam" id="PF13813"/>
    </source>
</evidence>
<dbReference type="GO" id="GO:0016020">
    <property type="term" value="C:membrane"/>
    <property type="evidence" value="ECO:0007669"/>
    <property type="project" value="UniProtKB-SubCell"/>
</dbReference>
<comment type="pathway">
    <text evidence="2">Secondary metabolite biosynthesis.</text>
</comment>
<name>A0A817V2Y8_9BILA</name>
<evidence type="ECO:0000256" key="5">
    <source>
        <dbReference type="ARBA" id="ARBA00022692"/>
    </source>
</evidence>
<accession>A0A817V2Y8</accession>
<feature type="transmembrane region" description="Helical" evidence="8">
    <location>
        <begin position="29"/>
        <end position="47"/>
    </location>
</feature>
<feature type="domain" description="Wax synthase" evidence="9">
    <location>
        <begin position="177"/>
        <end position="256"/>
    </location>
</feature>
<reference evidence="10" key="1">
    <citation type="submission" date="2021-02" db="EMBL/GenBank/DDBJ databases">
        <authorList>
            <person name="Nowell W R."/>
        </authorList>
    </citation>
    <scope>NUCLEOTIDE SEQUENCE</scope>
</reference>
<gene>
    <name evidence="10" type="ORF">FME351_LOCUS3248</name>
</gene>
<evidence type="ECO:0000313" key="11">
    <source>
        <dbReference type="Proteomes" id="UP000663869"/>
    </source>
</evidence>
<feature type="transmembrane region" description="Helical" evidence="8">
    <location>
        <begin position="141"/>
        <end position="158"/>
    </location>
</feature>
<dbReference type="PANTHER" id="PTHR31595">
    <property type="entry name" value="LONG-CHAIN-ALCOHOL O-FATTY-ACYLTRANSFERASE 3-RELATED"/>
    <property type="match status" value="1"/>
</dbReference>
<dbReference type="GO" id="GO:0006629">
    <property type="term" value="P:lipid metabolic process"/>
    <property type="evidence" value="ECO:0007669"/>
    <property type="project" value="InterPro"/>
</dbReference>
<feature type="transmembrane region" description="Helical" evidence="8">
    <location>
        <begin position="110"/>
        <end position="129"/>
    </location>
</feature>
<evidence type="ECO:0000256" key="6">
    <source>
        <dbReference type="ARBA" id="ARBA00022989"/>
    </source>
</evidence>
<keyword evidence="5 8" id="KW-0812">Transmembrane</keyword>
<evidence type="ECO:0000313" key="10">
    <source>
        <dbReference type="EMBL" id="CAF3337392.1"/>
    </source>
</evidence>